<evidence type="ECO:0000256" key="4">
    <source>
        <dbReference type="ARBA" id="ARBA00022679"/>
    </source>
</evidence>
<evidence type="ECO:0000259" key="5">
    <source>
        <dbReference type="Pfam" id="PF05175"/>
    </source>
</evidence>
<dbReference type="Gene3D" id="3.40.50.150">
    <property type="entry name" value="Vaccinia Virus protein VP39"/>
    <property type="match status" value="2"/>
</dbReference>
<dbReference type="InterPro" id="IPR007848">
    <property type="entry name" value="Small_mtfrase_dom"/>
</dbReference>
<evidence type="ECO:0000256" key="3">
    <source>
        <dbReference type="ARBA" id="ARBA00022603"/>
    </source>
</evidence>
<feature type="domain" description="RlmG N-terminal" evidence="6">
    <location>
        <begin position="7"/>
        <end position="176"/>
    </location>
</feature>
<dbReference type="Proteomes" id="UP001595685">
    <property type="component" value="Unassembled WGS sequence"/>
</dbReference>
<dbReference type="SUPFAM" id="SSF53335">
    <property type="entry name" value="S-adenosyl-L-methionine-dependent methyltransferases"/>
    <property type="match status" value="1"/>
</dbReference>
<reference evidence="8" key="1">
    <citation type="journal article" date="2019" name="Int. J. Syst. Evol. Microbiol.">
        <title>The Global Catalogue of Microorganisms (GCM) 10K type strain sequencing project: providing services to taxonomists for standard genome sequencing and annotation.</title>
        <authorList>
            <consortium name="The Broad Institute Genomics Platform"/>
            <consortium name="The Broad Institute Genome Sequencing Center for Infectious Disease"/>
            <person name="Wu L."/>
            <person name="Ma J."/>
        </authorList>
    </citation>
    <scope>NUCLEOTIDE SEQUENCE [LARGE SCALE GENOMIC DNA]</scope>
    <source>
        <strain evidence="8">NCAIM B.02333</strain>
    </source>
</reference>
<dbReference type="InterPro" id="IPR029063">
    <property type="entry name" value="SAM-dependent_MTases_sf"/>
</dbReference>
<protein>
    <submittedName>
        <fullName evidence="7">Class I SAM-dependent methyltransferase</fullName>
        <ecNumber evidence="7">2.1.1.172</ecNumber>
        <ecNumber evidence="7">2.1.1.174</ecNumber>
    </submittedName>
</protein>
<keyword evidence="1" id="KW-0963">Cytoplasm</keyword>
<evidence type="ECO:0000256" key="1">
    <source>
        <dbReference type="ARBA" id="ARBA00022490"/>
    </source>
</evidence>
<evidence type="ECO:0000313" key="8">
    <source>
        <dbReference type="Proteomes" id="UP001595685"/>
    </source>
</evidence>
<dbReference type="EC" id="2.1.1.174" evidence="7"/>
<evidence type="ECO:0000259" key="6">
    <source>
        <dbReference type="Pfam" id="PF26049"/>
    </source>
</evidence>
<name>A0ABV7WJ24_9MICO</name>
<dbReference type="CDD" id="cd02440">
    <property type="entry name" value="AdoMet_MTases"/>
    <property type="match status" value="1"/>
</dbReference>
<keyword evidence="8" id="KW-1185">Reference proteome</keyword>
<gene>
    <name evidence="7" type="ORF">ACFOLH_14840</name>
</gene>
<dbReference type="InterPro" id="IPR046977">
    <property type="entry name" value="RsmC/RlmG"/>
</dbReference>
<proteinExistence type="predicted"/>
<evidence type="ECO:0000313" key="7">
    <source>
        <dbReference type="EMBL" id="MFC3689625.1"/>
    </source>
</evidence>
<dbReference type="EMBL" id="JBHRWW010000011">
    <property type="protein sequence ID" value="MFC3689625.1"/>
    <property type="molecule type" value="Genomic_DNA"/>
</dbReference>
<sequence length="369" mass="38300">MPSLLDDLSRAPDVQAPNLVAVDATDRLLLDDAAPLVEACGPGQVVVVGDQYGALTLGALGLLGARDVRVHTDRLTSEHALQANAGRAGLDGFTLHGLDADLLRGARVVLVQLPRSLAALDEIAGAVARHASPDVTLLAGGRVKHMTTAMNDVLRRHLSEVQAGLGRQKSRVLTARGPVPGPDAYPERQHHADLDLTVCAHGAAFAGTGVDRGTRFLLDHLPQAAPGAVDVVDLGCGTGLVACVVARTRPGTRALASDESAAAVASARATAAANSLDVTVVRDLGLSQQADDSADLVLLNPPFHTGATVHPGVARPLFTEAARVLRPGGELWTVYNSHLEHKATLARLVGRTEQVGRNASFTVTRSVVG</sequence>
<keyword evidence="2" id="KW-0698">rRNA processing</keyword>
<dbReference type="GO" id="GO:0052914">
    <property type="term" value="F:16S rRNA (guanine(1207)-N(2))-methyltransferase activity"/>
    <property type="evidence" value="ECO:0007669"/>
    <property type="project" value="UniProtKB-EC"/>
</dbReference>
<dbReference type="GO" id="GO:0052916">
    <property type="term" value="F:23S rRNA (guanine(1835)-N(2))-methyltransferase activity"/>
    <property type="evidence" value="ECO:0007669"/>
    <property type="project" value="UniProtKB-EC"/>
</dbReference>
<dbReference type="InterPro" id="IPR058679">
    <property type="entry name" value="RlmG_N"/>
</dbReference>
<dbReference type="Pfam" id="PF26049">
    <property type="entry name" value="RLMG_N"/>
    <property type="match status" value="1"/>
</dbReference>
<accession>A0ABV7WJ24</accession>
<dbReference type="PANTHER" id="PTHR47816">
    <property type="entry name" value="RIBOSOMAL RNA SMALL SUBUNIT METHYLTRANSFERASE C"/>
    <property type="match status" value="1"/>
</dbReference>
<dbReference type="EC" id="2.1.1.172" evidence="7"/>
<organism evidence="7 8">
    <name type="scientific">Aquipuribacter hungaricus</name>
    <dbReference type="NCBI Taxonomy" id="545624"/>
    <lineage>
        <taxon>Bacteria</taxon>
        <taxon>Bacillati</taxon>
        <taxon>Actinomycetota</taxon>
        <taxon>Actinomycetes</taxon>
        <taxon>Micrococcales</taxon>
        <taxon>Intrasporangiaceae</taxon>
        <taxon>Aquipuribacter</taxon>
    </lineage>
</organism>
<dbReference type="InterPro" id="IPR002052">
    <property type="entry name" value="DNA_methylase_N6_adenine_CS"/>
</dbReference>
<keyword evidence="4 7" id="KW-0808">Transferase</keyword>
<dbReference type="Pfam" id="PF05175">
    <property type="entry name" value="MTS"/>
    <property type="match status" value="1"/>
</dbReference>
<evidence type="ECO:0000256" key="2">
    <source>
        <dbReference type="ARBA" id="ARBA00022552"/>
    </source>
</evidence>
<comment type="caution">
    <text evidence="7">The sequence shown here is derived from an EMBL/GenBank/DDBJ whole genome shotgun (WGS) entry which is preliminary data.</text>
</comment>
<dbReference type="RefSeq" id="WP_340291257.1">
    <property type="nucleotide sequence ID" value="NZ_JBBEOI010000035.1"/>
</dbReference>
<dbReference type="PROSITE" id="PS00092">
    <property type="entry name" value="N6_MTASE"/>
    <property type="match status" value="1"/>
</dbReference>
<dbReference type="PANTHER" id="PTHR47816:SF5">
    <property type="entry name" value="RIBOSOMAL RNA LARGE SUBUNIT METHYLTRANSFERASE G"/>
    <property type="match status" value="1"/>
</dbReference>
<feature type="domain" description="Methyltransferase small" evidence="5">
    <location>
        <begin position="196"/>
        <end position="364"/>
    </location>
</feature>
<keyword evidence="3 7" id="KW-0489">Methyltransferase</keyword>